<name>A0A412GES0_9BACT</name>
<evidence type="ECO:0000313" key="2">
    <source>
        <dbReference type="EMBL" id="RGR93273.1"/>
    </source>
</evidence>
<comment type="caution">
    <text evidence="2">The sequence shown here is derived from an EMBL/GenBank/DDBJ whole genome shotgun (WGS) entry which is preliminary data.</text>
</comment>
<accession>A0A412GES0</accession>
<protein>
    <submittedName>
        <fullName evidence="2">Uncharacterized protein</fullName>
    </submittedName>
</protein>
<dbReference type="EMBL" id="QRUU01000056">
    <property type="protein sequence ID" value="RGR93273.1"/>
    <property type="molecule type" value="Genomic_DNA"/>
</dbReference>
<gene>
    <name evidence="2" type="ORF">DWY20_11675</name>
</gene>
<keyword evidence="1" id="KW-1133">Transmembrane helix</keyword>
<dbReference type="RefSeq" id="WP_118485005.1">
    <property type="nucleotide sequence ID" value="NZ_CAUFRG010000019.1"/>
</dbReference>
<organism evidence="2 3">
    <name type="scientific">Phocaeicola coprocola</name>
    <dbReference type="NCBI Taxonomy" id="310298"/>
    <lineage>
        <taxon>Bacteria</taxon>
        <taxon>Pseudomonadati</taxon>
        <taxon>Bacteroidota</taxon>
        <taxon>Bacteroidia</taxon>
        <taxon>Bacteroidales</taxon>
        <taxon>Bacteroidaceae</taxon>
        <taxon>Phocaeicola</taxon>
    </lineage>
</organism>
<evidence type="ECO:0000256" key="1">
    <source>
        <dbReference type="SAM" id="Phobius"/>
    </source>
</evidence>
<proteinExistence type="predicted"/>
<keyword evidence="3" id="KW-1185">Reference proteome</keyword>
<evidence type="ECO:0000313" key="3">
    <source>
        <dbReference type="Proteomes" id="UP000285864"/>
    </source>
</evidence>
<dbReference type="AlphaFoldDB" id="A0A412GES0"/>
<keyword evidence="1" id="KW-0472">Membrane</keyword>
<sequence>MKGNGSSNNWGCWISVLILIYFVICGIKGCITRSNNKGTTCVNVIDSNKNVSQIRIKDTAFIGKDTIYIGSQNVYQNRTGKDLVSYMIKYTSSSEKNTEKSIGTIIHPNEYFLWFGEDDNYHMFTQPPHSTMIITRSRYGHGKNINFTYLHFLDFVDNISDDIKVLNY</sequence>
<keyword evidence="1" id="KW-0812">Transmembrane</keyword>
<feature type="transmembrane region" description="Helical" evidence="1">
    <location>
        <begin position="12"/>
        <end position="31"/>
    </location>
</feature>
<reference evidence="2 3" key="1">
    <citation type="submission" date="2018-08" db="EMBL/GenBank/DDBJ databases">
        <title>A genome reference for cultivated species of the human gut microbiota.</title>
        <authorList>
            <person name="Zou Y."/>
            <person name="Xue W."/>
            <person name="Luo G."/>
        </authorList>
    </citation>
    <scope>NUCLEOTIDE SEQUENCE [LARGE SCALE GENOMIC DNA]</scope>
    <source>
        <strain evidence="2 3">AF24-2</strain>
    </source>
</reference>
<dbReference type="Proteomes" id="UP000285864">
    <property type="component" value="Unassembled WGS sequence"/>
</dbReference>